<evidence type="ECO:0000313" key="3">
    <source>
        <dbReference type="Proteomes" id="UP000182690"/>
    </source>
</evidence>
<name>A0A1H0Y8T0_9MICO</name>
<evidence type="ECO:0000313" key="2">
    <source>
        <dbReference type="EMBL" id="SDQ11461.1"/>
    </source>
</evidence>
<dbReference type="STRING" id="1079994.SAMN04488565_0628"/>
<organism evidence="2 3">
    <name type="scientific">Leucobacter chromiiresistens</name>
    <dbReference type="NCBI Taxonomy" id="1079994"/>
    <lineage>
        <taxon>Bacteria</taxon>
        <taxon>Bacillati</taxon>
        <taxon>Actinomycetota</taxon>
        <taxon>Actinomycetes</taxon>
        <taxon>Micrococcales</taxon>
        <taxon>Microbacteriaceae</taxon>
        <taxon>Leucobacter</taxon>
    </lineage>
</organism>
<dbReference type="Proteomes" id="UP000182690">
    <property type="component" value="Unassembled WGS sequence"/>
</dbReference>
<feature type="region of interest" description="Disordered" evidence="1">
    <location>
        <begin position="25"/>
        <end position="70"/>
    </location>
</feature>
<gene>
    <name evidence="2" type="ORF">SAMN04488565_0628</name>
</gene>
<protein>
    <submittedName>
        <fullName evidence="2">Uncharacterized protein</fullName>
    </submittedName>
</protein>
<evidence type="ECO:0000256" key="1">
    <source>
        <dbReference type="SAM" id="MobiDB-lite"/>
    </source>
</evidence>
<dbReference type="EMBL" id="FNKB01000001">
    <property type="protein sequence ID" value="SDQ11461.1"/>
    <property type="molecule type" value="Genomic_DNA"/>
</dbReference>
<dbReference type="AlphaFoldDB" id="A0A1H0Y8T0"/>
<sequence length="70" mass="7389">MDRTGSAHLDRGDWRVSAKKAAAELHLDDGQKSAENLDSPRTTPILAPRELQRPADLAAAPETDGIGGGL</sequence>
<proteinExistence type="predicted"/>
<reference evidence="2 3" key="1">
    <citation type="submission" date="2016-10" db="EMBL/GenBank/DDBJ databases">
        <authorList>
            <person name="de Groot N.N."/>
        </authorList>
    </citation>
    <scope>NUCLEOTIDE SEQUENCE [LARGE SCALE GENOMIC DNA]</scope>
    <source>
        <strain evidence="2 3">DSM 22788</strain>
    </source>
</reference>
<accession>A0A1H0Y8T0</accession>
<feature type="compositionally biased region" description="Polar residues" evidence="1">
    <location>
        <begin position="33"/>
        <end position="42"/>
    </location>
</feature>